<dbReference type="Proteomes" id="UP000290582">
    <property type="component" value="Chromosome PVVCY_08"/>
</dbReference>
<dbReference type="RefSeq" id="XP_008625300.2">
    <property type="nucleotide sequence ID" value="XM_008627078.2"/>
</dbReference>
<gene>
    <name evidence="2" type="ORF">PVVCY_0802780</name>
</gene>
<reference evidence="2 3" key="1">
    <citation type="submission" date="2019-01" db="EMBL/GenBank/DDBJ databases">
        <authorList>
            <person name="Ramaprasad A."/>
        </authorList>
    </citation>
    <scope>NUCLEOTIDE SEQUENCE [LARGE SCALE GENOMIC DNA]</scope>
</reference>
<feature type="chain" id="PRO_5019101040" evidence="1">
    <location>
        <begin position="25"/>
        <end position="1364"/>
    </location>
</feature>
<dbReference type="KEGG" id="pvv:PVVCY_0802780"/>
<evidence type="ECO:0000313" key="3">
    <source>
        <dbReference type="Proteomes" id="UP000290582"/>
    </source>
</evidence>
<proteinExistence type="predicted"/>
<sequence length="1364" mass="160620">MTITMVKLSWIALFSLVWLKFNHSYEIKETLPNNKGADDAISKIEVEEDKTKICKNILLFLHADDLMTNEGRISFMHKCEDMVHKMKNKIGDDDSVDVVTEFALSLMHMRSKHTMTSSINNNKALKNIIVSIDKSMSEPEVISKVRNIIRFNRFLAGRLNYKNIGEALVLRVSTHRSMALAKRELIKNILLDFHYVGVYFDIESENPTLLKKHSSESFLNIKNDPICHTYIHLCQKFYEQVGVYHKISTIYQDIITHLGRSMDREQITHIFSLENSINQVSRYSNRLLNSDALIYDMNKSNYIKYNDLIHEVVVGDQNIEEQVKQSNGRYIVVVKNLKEYIGDSNLYKQIMSSVKNYLLNITENDKEISKMIIELGNEDIEQFMTQLIFFMHYGFLLITEDKHMVYLSDIIPTYTNLYRANDVLLLQLMEMKFESGENEKSEDSNKYDKYKFSKVDNAEAYGSLREIDSITQLPKLTDNLADYHFYNTIDKYSADIVPTKENISKFQFYFTMSFKDCNINQNYTPLAKSLWAELLYGFDKYGWFYFHPKKVMSSISKSSFIRHVLVSRNYILKYMEPLIYLDTQVSRLMDMINLSFRADKSQYTLDLTMTNYLFLYVNEYHMFKKDENIKLIQTYDYIDSIANNYFYFGEKKYPVFKTDYSTRLYSNFPNVYSIAYQLFNELAINMNISNTPLKKKLKNKSNYAYFTIMNLIGHNHDIYSRGPRLVFAAYMLSLVFFIESQVDISRYRPKEMDFMKRSFPLLAPANRDDFNILKKRCSLLTSFIEINKKKLGEHSRMEEYTKILSLVTILLWAKESKNSLYYDPDVSLYKKLMVACVFNGGVTVQEKATKSINKSCNLTQYGLTKSNLDDFINVNLSAHKWNPDIFERITASFVLTCKAQNAMMVFENFNVNAVNAEDYYKLAIAPDMVKTYYCFILGRKAERLLESLILKKNFVKFKVEDAIDVYEFFYVSRILSKNPREDFELFLQNKKAYQQKQKDEIIDSSKLDKRVTEILYNSHECYWFKSYENFKSLWMHAASNLGPGAYVRNFFSEVWNNMRFIFKKQAKVRDVEYFNSSLANETLIDYYSPLIKSEEHCRNETQKIFLSMRDSGEKSRIEIPDEIKSKYYQCKLDYYKNNHSDPVHKIYPRDFLDQRVYVFKQPYYLLSNIDDKNKKQLLRLFITEDTLRYLLLEDLEIPECLGKCTVDDFNKVLITTSNTKPHEPVIYNNLIPQNCKSKIRKEMKIVMHSSFIFNLQKDFLTGEPITLHDVQIGDVHVCFGTDTYYKENILTPGHFDLTHKPQFNFPEDNNYRVFLKKNVNKVAKNPKNPCFVNYELTVINIDIPDPYRDIGQDLLTNIEILKSN</sequence>
<name>A0A449BRL8_PLAVN</name>
<feature type="signal peptide" evidence="1">
    <location>
        <begin position="1"/>
        <end position="24"/>
    </location>
</feature>
<dbReference type="OrthoDB" id="391866at2759"/>
<evidence type="ECO:0000256" key="1">
    <source>
        <dbReference type="SAM" id="SignalP"/>
    </source>
</evidence>
<dbReference type="EMBL" id="LR215064">
    <property type="protein sequence ID" value="VEV56117.1"/>
    <property type="molecule type" value="Genomic_DNA"/>
</dbReference>
<protein>
    <submittedName>
        <fullName evidence="2">High molecular weight rhoptry protein 2, putative</fullName>
    </submittedName>
</protein>
<organism evidence="2 3">
    <name type="scientific">Plasmodium vinckei vinckei</name>
    <dbReference type="NCBI Taxonomy" id="54757"/>
    <lineage>
        <taxon>Eukaryota</taxon>
        <taxon>Sar</taxon>
        <taxon>Alveolata</taxon>
        <taxon>Apicomplexa</taxon>
        <taxon>Aconoidasida</taxon>
        <taxon>Haemosporida</taxon>
        <taxon>Plasmodiidae</taxon>
        <taxon>Plasmodium</taxon>
        <taxon>Plasmodium (Vinckeia)</taxon>
    </lineage>
</organism>
<keyword evidence="1" id="KW-0732">Signal</keyword>
<dbReference type="VEuPathDB" id="PlasmoDB:PVVCY_0802780"/>
<evidence type="ECO:0000313" key="2">
    <source>
        <dbReference type="EMBL" id="VEV56117.1"/>
    </source>
</evidence>
<dbReference type="GeneID" id="19961635"/>
<accession>A0A449BRL8</accession>